<proteinExistence type="predicted"/>
<reference evidence="1" key="1">
    <citation type="journal article" date="2019" name="bioRxiv">
        <title>The Genome of the Zebra Mussel, Dreissena polymorpha: A Resource for Invasive Species Research.</title>
        <authorList>
            <person name="McCartney M.A."/>
            <person name="Auch B."/>
            <person name="Kono T."/>
            <person name="Mallez S."/>
            <person name="Zhang Y."/>
            <person name="Obille A."/>
            <person name="Becker A."/>
            <person name="Abrahante J.E."/>
            <person name="Garbe J."/>
            <person name="Badalamenti J.P."/>
            <person name="Herman A."/>
            <person name="Mangelson H."/>
            <person name="Liachko I."/>
            <person name="Sullivan S."/>
            <person name="Sone E.D."/>
            <person name="Koren S."/>
            <person name="Silverstein K.A.T."/>
            <person name="Beckman K.B."/>
            <person name="Gohl D.M."/>
        </authorList>
    </citation>
    <scope>NUCLEOTIDE SEQUENCE</scope>
    <source>
        <strain evidence="1">Duluth1</strain>
        <tissue evidence="1">Whole animal</tissue>
    </source>
</reference>
<keyword evidence="2" id="KW-1185">Reference proteome</keyword>
<sequence>MQKPEEHAQTLVNGFCFLSLKGFTVQSRSQSQGSALYLTNTRIRQHCDNNCNYN</sequence>
<gene>
    <name evidence="1" type="ORF">DPMN_109430</name>
</gene>
<evidence type="ECO:0000313" key="1">
    <source>
        <dbReference type="EMBL" id="KAH3836061.1"/>
    </source>
</evidence>
<comment type="caution">
    <text evidence="1">The sequence shown here is derived from an EMBL/GenBank/DDBJ whole genome shotgun (WGS) entry which is preliminary data.</text>
</comment>
<evidence type="ECO:0000313" key="2">
    <source>
        <dbReference type="Proteomes" id="UP000828390"/>
    </source>
</evidence>
<name>A0A9D4KAJ9_DREPO</name>
<accession>A0A9D4KAJ9</accession>
<dbReference type="Proteomes" id="UP000828390">
    <property type="component" value="Unassembled WGS sequence"/>
</dbReference>
<dbReference type="AlphaFoldDB" id="A0A9D4KAJ9"/>
<reference evidence="1" key="2">
    <citation type="submission" date="2020-11" db="EMBL/GenBank/DDBJ databases">
        <authorList>
            <person name="McCartney M.A."/>
            <person name="Auch B."/>
            <person name="Kono T."/>
            <person name="Mallez S."/>
            <person name="Becker A."/>
            <person name="Gohl D.M."/>
            <person name="Silverstein K.A.T."/>
            <person name="Koren S."/>
            <person name="Bechman K.B."/>
            <person name="Herman A."/>
            <person name="Abrahante J.E."/>
            <person name="Garbe J."/>
        </authorList>
    </citation>
    <scope>NUCLEOTIDE SEQUENCE</scope>
    <source>
        <strain evidence="1">Duluth1</strain>
        <tissue evidence="1">Whole animal</tissue>
    </source>
</reference>
<dbReference type="EMBL" id="JAIWYP010000004">
    <property type="protein sequence ID" value="KAH3836061.1"/>
    <property type="molecule type" value="Genomic_DNA"/>
</dbReference>
<organism evidence="1 2">
    <name type="scientific">Dreissena polymorpha</name>
    <name type="common">Zebra mussel</name>
    <name type="synonym">Mytilus polymorpha</name>
    <dbReference type="NCBI Taxonomy" id="45954"/>
    <lineage>
        <taxon>Eukaryota</taxon>
        <taxon>Metazoa</taxon>
        <taxon>Spiralia</taxon>
        <taxon>Lophotrochozoa</taxon>
        <taxon>Mollusca</taxon>
        <taxon>Bivalvia</taxon>
        <taxon>Autobranchia</taxon>
        <taxon>Heteroconchia</taxon>
        <taxon>Euheterodonta</taxon>
        <taxon>Imparidentia</taxon>
        <taxon>Neoheterodontei</taxon>
        <taxon>Myida</taxon>
        <taxon>Dreissenoidea</taxon>
        <taxon>Dreissenidae</taxon>
        <taxon>Dreissena</taxon>
    </lineage>
</organism>
<protein>
    <submittedName>
        <fullName evidence="1">Uncharacterized protein</fullName>
    </submittedName>
</protein>